<evidence type="ECO:0008006" key="3">
    <source>
        <dbReference type="Google" id="ProtNLM"/>
    </source>
</evidence>
<comment type="caution">
    <text evidence="1">The sequence shown here is derived from an EMBL/GenBank/DDBJ whole genome shotgun (WGS) entry which is preliminary data.</text>
</comment>
<accession>A0A4Q9GWL1</accession>
<organism evidence="1 2">
    <name type="scientific">Glaciihabitans arcticus</name>
    <dbReference type="NCBI Taxonomy" id="2668039"/>
    <lineage>
        <taxon>Bacteria</taxon>
        <taxon>Bacillati</taxon>
        <taxon>Actinomycetota</taxon>
        <taxon>Actinomycetes</taxon>
        <taxon>Micrococcales</taxon>
        <taxon>Microbacteriaceae</taxon>
        <taxon>Glaciihabitans</taxon>
    </lineage>
</organism>
<proteinExistence type="predicted"/>
<dbReference type="RefSeq" id="WP_130980730.1">
    <property type="nucleotide sequence ID" value="NZ_SISG01000001.1"/>
</dbReference>
<dbReference type="AlphaFoldDB" id="A0A4Q9GWL1"/>
<sequence length="206" mass="23089">MTNDAAVPPISEHPATWKFDYPVIHAETRDQWRAWLSANAASARGVWLCSWRTATGKPRCPYPDAVEEAICFGWVDSTNTIFDEERGFQLYTPRRGKSSWTRLNRQRAADMEERGLMTEPGRQAIAAAQINGYWTILDSVEDLEDPADLAAALDREPLARSNWDAFPPSARKQMLWTIVSAARAETRAARIARIVSEAALGRRANG</sequence>
<keyword evidence="2" id="KW-1185">Reference proteome</keyword>
<evidence type="ECO:0000313" key="1">
    <source>
        <dbReference type="EMBL" id="TBN56620.1"/>
    </source>
</evidence>
<dbReference type="Pfam" id="PF13376">
    <property type="entry name" value="OmdA"/>
    <property type="match status" value="1"/>
</dbReference>
<protein>
    <recommendedName>
        <fullName evidence="3">Bacteriocin-protection protein</fullName>
    </recommendedName>
</protein>
<gene>
    <name evidence="1" type="ORF">EYE40_03970</name>
</gene>
<dbReference type="Proteomes" id="UP000294194">
    <property type="component" value="Unassembled WGS sequence"/>
</dbReference>
<dbReference type="EMBL" id="SISG01000001">
    <property type="protein sequence ID" value="TBN56620.1"/>
    <property type="molecule type" value="Genomic_DNA"/>
</dbReference>
<reference evidence="2" key="1">
    <citation type="submission" date="2019-02" db="EMBL/GenBank/DDBJ databases">
        <title>Glaciihabitans arcticus sp. nov., a psychrotolerant bacterium isolated from polar soil.</title>
        <authorList>
            <person name="Dahal R.H."/>
        </authorList>
    </citation>
    <scope>NUCLEOTIDE SEQUENCE [LARGE SCALE GENOMIC DNA]</scope>
    <source>
        <strain evidence="2">RP-3-7</strain>
    </source>
</reference>
<name>A0A4Q9GWL1_9MICO</name>
<evidence type="ECO:0000313" key="2">
    <source>
        <dbReference type="Proteomes" id="UP000294194"/>
    </source>
</evidence>